<gene>
    <name evidence="1" type="ORF">ABLG96_04780</name>
</gene>
<sequence length="221" mass="22944">MDQLSLFSIGVAEPTIADLGGLLAGPGQITLGSGGARLSVLVPQRWRADALAREFAIRDVDARVREADPHEFSSLIDEVGAAPDPTAEESTGEHRPIGPMYLVRSERCAALVPLAAAWTRGAVKQAAALPTAPGGFLRCWALASGRCDAAGYLLGLDPRAEQLHTRFASALSAVGLTGVLLGGRAGGPAVRIVGRRRLARLAEMLGDPPPGAPEDAFPSGR</sequence>
<accession>A0AAU8DR46</accession>
<reference evidence="1" key="1">
    <citation type="submission" date="2024-05" db="EMBL/GenBank/DDBJ databases">
        <authorList>
            <person name="Cai S.Y."/>
            <person name="Jin L.M."/>
            <person name="Li H.R."/>
        </authorList>
    </citation>
    <scope>NUCLEOTIDE SEQUENCE</scope>
    <source>
        <strain evidence="1">A5-74</strain>
    </source>
</reference>
<name>A0AAU8DR46_9ACTN</name>
<dbReference type="EMBL" id="CP159218">
    <property type="protein sequence ID" value="XCG64646.1"/>
    <property type="molecule type" value="Genomic_DNA"/>
</dbReference>
<dbReference type="AlphaFoldDB" id="A0AAU8DR46"/>
<evidence type="ECO:0000313" key="1">
    <source>
        <dbReference type="EMBL" id="XCG64646.1"/>
    </source>
</evidence>
<organism evidence="1">
    <name type="scientific">Nakamurella sp. A5-74</name>
    <dbReference type="NCBI Taxonomy" id="3158264"/>
    <lineage>
        <taxon>Bacteria</taxon>
        <taxon>Bacillati</taxon>
        <taxon>Actinomycetota</taxon>
        <taxon>Actinomycetes</taxon>
        <taxon>Nakamurellales</taxon>
        <taxon>Nakamurellaceae</taxon>
        <taxon>Nakamurella</taxon>
    </lineage>
</organism>
<proteinExistence type="predicted"/>
<protein>
    <submittedName>
        <fullName evidence="1">Uncharacterized protein</fullName>
    </submittedName>
</protein>
<dbReference type="RefSeq" id="WP_353650259.1">
    <property type="nucleotide sequence ID" value="NZ_CP159218.1"/>
</dbReference>